<evidence type="ECO:0000313" key="3">
    <source>
        <dbReference type="Proteomes" id="UP001153954"/>
    </source>
</evidence>
<name>A0AAU9UR07_EUPED</name>
<feature type="region of interest" description="Disordered" evidence="1">
    <location>
        <begin position="62"/>
        <end position="101"/>
    </location>
</feature>
<organism evidence="2 3">
    <name type="scientific">Euphydryas editha</name>
    <name type="common">Edith's checkerspot</name>
    <dbReference type="NCBI Taxonomy" id="104508"/>
    <lineage>
        <taxon>Eukaryota</taxon>
        <taxon>Metazoa</taxon>
        <taxon>Ecdysozoa</taxon>
        <taxon>Arthropoda</taxon>
        <taxon>Hexapoda</taxon>
        <taxon>Insecta</taxon>
        <taxon>Pterygota</taxon>
        <taxon>Neoptera</taxon>
        <taxon>Endopterygota</taxon>
        <taxon>Lepidoptera</taxon>
        <taxon>Glossata</taxon>
        <taxon>Ditrysia</taxon>
        <taxon>Papilionoidea</taxon>
        <taxon>Nymphalidae</taxon>
        <taxon>Nymphalinae</taxon>
        <taxon>Euphydryas</taxon>
    </lineage>
</organism>
<evidence type="ECO:0000256" key="1">
    <source>
        <dbReference type="SAM" id="MobiDB-lite"/>
    </source>
</evidence>
<reference evidence="2" key="1">
    <citation type="submission" date="2022-03" db="EMBL/GenBank/DDBJ databases">
        <authorList>
            <person name="Tunstrom K."/>
        </authorList>
    </citation>
    <scope>NUCLEOTIDE SEQUENCE</scope>
</reference>
<evidence type="ECO:0000313" key="2">
    <source>
        <dbReference type="EMBL" id="CAH2099290.1"/>
    </source>
</evidence>
<gene>
    <name evidence="2" type="ORF">EEDITHA_LOCUS14289</name>
</gene>
<dbReference type="EMBL" id="CAKOGL010000021">
    <property type="protein sequence ID" value="CAH2099290.1"/>
    <property type="molecule type" value="Genomic_DNA"/>
</dbReference>
<dbReference type="Proteomes" id="UP001153954">
    <property type="component" value="Unassembled WGS sequence"/>
</dbReference>
<keyword evidence="3" id="KW-1185">Reference proteome</keyword>
<proteinExistence type="predicted"/>
<accession>A0AAU9UR07</accession>
<dbReference type="AlphaFoldDB" id="A0AAU9UR07"/>
<protein>
    <submittedName>
        <fullName evidence="2">Uncharacterized protein</fullName>
    </submittedName>
</protein>
<sequence>MKTVLILKPTEPTPEKSQLIPIPESNIFDIIQPSMEPNYFSQPVVSQTHELEYKPTVELEYKPAEPEYKSTATTNPEKKSTEIKYSPEPYPKTSETTYSPISEKPTLPIVVTISTTEETATKKGHKNEEGSVLFDTSKFLKINGQ</sequence>
<comment type="caution">
    <text evidence="2">The sequence shown here is derived from an EMBL/GenBank/DDBJ whole genome shotgun (WGS) entry which is preliminary data.</text>
</comment>